<name>A0A017T2D4_9BACT</name>
<evidence type="ECO:0000256" key="1">
    <source>
        <dbReference type="SAM" id="MobiDB-lite"/>
    </source>
</evidence>
<feature type="compositionally biased region" description="Gly residues" evidence="1">
    <location>
        <begin position="90"/>
        <end position="102"/>
    </location>
</feature>
<proteinExistence type="predicted"/>
<keyword evidence="3" id="KW-1185">Reference proteome</keyword>
<comment type="caution">
    <text evidence="2">The sequence shown here is derived from an EMBL/GenBank/DDBJ whole genome shotgun (WGS) entry which is preliminary data.</text>
</comment>
<dbReference type="eggNOG" id="ENOG50348BU">
    <property type="taxonomic scope" value="Bacteria"/>
</dbReference>
<sequence length="257" mass="26272">MVRIELRQGARPFRGWMMAAALSTFAAAVVGVGLWLGAGAMADGNGRGGGSRGHEARATGRGDTRTAKGSGAEAGEAAPRGRAGTLAGRGTPGGKGAPGDGSGQMERGDVNEDGEATAAANPGAVEAEGPSGAPEERTGLRAFPPHGTKRIKEGIVVPEDFPLPPGYVRHYQATDRGQMLEPILMFHPDHRPVDAQGNPIPLPEDRVVPPEMVPEGLQVEMLEVPEGAYAGPEDQQPGNGPESGEGNSGDGEADPAP</sequence>
<feature type="region of interest" description="Disordered" evidence="1">
    <location>
        <begin position="222"/>
        <end position="257"/>
    </location>
</feature>
<dbReference type="STRING" id="1192034.CAP_6596"/>
<dbReference type="Proteomes" id="UP000019678">
    <property type="component" value="Unassembled WGS sequence"/>
</dbReference>
<evidence type="ECO:0000313" key="3">
    <source>
        <dbReference type="Proteomes" id="UP000019678"/>
    </source>
</evidence>
<reference evidence="2 3" key="1">
    <citation type="submission" date="2013-05" db="EMBL/GenBank/DDBJ databases">
        <title>Genome assembly of Chondromyces apiculatus DSM 436.</title>
        <authorList>
            <person name="Sharma G."/>
            <person name="Khatri I."/>
            <person name="Kaur C."/>
            <person name="Mayilraj S."/>
            <person name="Subramanian S."/>
        </authorList>
    </citation>
    <scope>NUCLEOTIDE SEQUENCE [LARGE SCALE GENOMIC DNA]</scope>
    <source>
        <strain evidence="2 3">DSM 436</strain>
    </source>
</reference>
<feature type="compositionally biased region" description="Basic and acidic residues" evidence="1">
    <location>
        <begin position="52"/>
        <end position="66"/>
    </location>
</feature>
<dbReference type="AlphaFoldDB" id="A0A017T2D4"/>
<organism evidence="2 3">
    <name type="scientific">Chondromyces apiculatus DSM 436</name>
    <dbReference type="NCBI Taxonomy" id="1192034"/>
    <lineage>
        <taxon>Bacteria</taxon>
        <taxon>Pseudomonadati</taxon>
        <taxon>Myxococcota</taxon>
        <taxon>Polyangia</taxon>
        <taxon>Polyangiales</taxon>
        <taxon>Polyangiaceae</taxon>
        <taxon>Chondromyces</taxon>
    </lineage>
</organism>
<feature type="compositionally biased region" description="Low complexity" evidence="1">
    <location>
        <begin position="69"/>
        <end position="89"/>
    </location>
</feature>
<evidence type="ECO:0000313" key="2">
    <source>
        <dbReference type="EMBL" id="EYF02706.1"/>
    </source>
</evidence>
<feature type="region of interest" description="Disordered" evidence="1">
    <location>
        <begin position="44"/>
        <end position="147"/>
    </location>
</feature>
<protein>
    <submittedName>
        <fullName evidence="2">Uncharacterized protein</fullName>
    </submittedName>
</protein>
<dbReference type="EMBL" id="ASRX01000056">
    <property type="protein sequence ID" value="EYF02706.1"/>
    <property type="molecule type" value="Genomic_DNA"/>
</dbReference>
<gene>
    <name evidence="2" type="ORF">CAP_6596</name>
</gene>
<accession>A0A017T2D4</accession>